<gene>
    <name evidence="1" type="ORF">ERS852491_03947</name>
</gene>
<accession>A0A174JQ71</accession>
<proteinExistence type="predicted"/>
<dbReference type="RefSeq" id="WP_055154741.1">
    <property type="nucleotide sequence ID" value="NZ_CYZU01000048.1"/>
</dbReference>
<evidence type="ECO:0000313" key="2">
    <source>
        <dbReference type="Proteomes" id="UP000095544"/>
    </source>
</evidence>
<reference evidence="1 2" key="1">
    <citation type="submission" date="2015-09" db="EMBL/GenBank/DDBJ databases">
        <authorList>
            <consortium name="Pathogen Informatics"/>
        </authorList>
    </citation>
    <scope>NUCLEOTIDE SEQUENCE [LARGE SCALE GENOMIC DNA]</scope>
    <source>
        <strain evidence="1 2">2789STDY5834876</strain>
    </source>
</reference>
<sequence length="113" mass="12846">MKNNKIQNTITLYKGYNPNLFGGWFWSLEEVWNDWDHVYSDPYIVELPEGFYVGECITGQPMIFKKSCNLGYDVCIGQNSENGKPHLVGGHPVENITLKVIGPADKKIEADEH</sequence>
<dbReference type="EMBL" id="CYZU01000048">
    <property type="protein sequence ID" value="CUO99189.1"/>
    <property type="molecule type" value="Genomic_DNA"/>
</dbReference>
<dbReference type="AlphaFoldDB" id="A0A174JQ71"/>
<name>A0A174JQ71_9FIRM</name>
<dbReference type="Proteomes" id="UP000095544">
    <property type="component" value="Unassembled WGS sequence"/>
</dbReference>
<protein>
    <submittedName>
        <fullName evidence="1">Uncharacterized protein</fullName>
    </submittedName>
</protein>
<organism evidence="1 2">
    <name type="scientific">Faecalicatena contorta</name>
    <dbReference type="NCBI Taxonomy" id="39482"/>
    <lineage>
        <taxon>Bacteria</taxon>
        <taxon>Bacillati</taxon>
        <taxon>Bacillota</taxon>
        <taxon>Clostridia</taxon>
        <taxon>Lachnospirales</taxon>
        <taxon>Lachnospiraceae</taxon>
        <taxon>Faecalicatena</taxon>
    </lineage>
</organism>
<evidence type="ECO:0000313" key="1">
    <source>
        <dbReference type="EMBL" id="CUO99189.1"/>
    </source>
</evidence>